<dbReference type="FunFam" id="3.30.1460.20:FF:000004">
    <property type="entry name" value="Arp2/3 complex 34 kDa subunit"/>
    <property type="match status" value="1"/>
</dbReference>
<dbReference type="InterPro" id="IPR032006">
    <property type="entry name" value="TMIE"/>
</dbReference>
<protein>
    <recommendedName>
        <fullName evidence="9">Arp2/3 complex 34 kDa subunit</fullName>
    </recommendedName>
</protein>
<evidence type="ECO:0000313" key="8">
    <source>
        <dbReference type="Proteomes" id="UP000479190"/>
    </source>
</evidence>
<keyword evidence="3" id="KW-0963">Cytoplasm</keyword>
<evidence type="ECO:0000256" key="5">
    <source>
        <dbReference type="ARBA" id="ARBA00023212"/>
    </source>
</evidence>
<comment type="subcellular location">
    <subcellularLocation>
        <location evidence="1">Cytoplasm</location>
        <location evidence="1">Cytoskeleton</location>
    </subcellularLocation>
</comment>
<keyword evidence="6" id="KW-0472">Membrane</keyword>
<feature type="transmembrane region" description="Helical" evidence="6">
    <location>
        <begin position="277"/>
        <end position="299"/>
    </location>
</feature>
<keyword evidence="5" id="KW-0206">Cytoskeleton</keyword>
<evidence type="ECO:0000313" key="7">
    <source>
        <dbReference type="EMBL" id="CAB0035937.1"/>
    </source>
</evidence>
<keyword evidence="6" id="KW-1133">Transmembrane helix</keyword>
<dbReference type="Pfam" id="PF16038">
    <property type="entry name" value="TMIE"/>
    <property type="match status" value="1"/>
</dbReference>
<keyword evidence="8" id="KW-1185">Reference proteome</keyword>
<accession>A0A6H5IH36</accession>
<dbReference type="GO" id="GO:0005885">
    <property type="term" value="C:Arp2/3 protein complex"/>
    <property type="evidence" value="ECO:0007669"/>
    <property type="project" value="InterPro"/>
</dbReference>
<evidence type="ECO:0000256" key="3">
    <source>
        <dbReference type="ARBA" id="ARBA00022490"/>
    </source>
</evidence>
<keyword evidence="6" id="KW-0812">Transmembrane</keyword>
<dbReference type="GO" id="GO:0034314">
    <property type="term" value="P:Arp2/3 complex-mediated actin nucleation"/>
    <property type="evidence" value="ECO:0007669"/>
    <property type="project" value="InterPro"/>
</dbReference>
<comment type="similarity">
    <text evidence="2">Belongs to the ARPC2 family.</text>
</comment>
<dbReference type="SUPFAM" id="SSF69645">
    <property type="entry name" value="Arp2/3 complex subunits"/>
    <property type="match status" value="2"/>
</dbReference>
<dbReference type="InterPro" id="IPR007188">
    <property type="entry name" value="ARPC2"/>
</dbReference>
<evidence type="ECO:0008006" key="9">
    <source>
        <dbReference type="Google" id="ProtNLM"/>
    </source>
</evidence>
<proteinExistence type="inferred from homology"/>
<dbReference type="PANTHER" id="PTHR12058">
    <property type="entry name" value="ARP2/3 COMPLEX 34 KDA SUBUNIT"/>
    <property type="match status" value="1"/>
</dbReference>
<organism evidence="7 8">
    <name type="scientific">Trichogramma brassicae</name>
    <dbReference type="NCBI Taxonomy" id="86971"/>
    <lineage>
        <taxon>Eukaryota</taxon>
        <taxon>Metazoa</taxon>
        <taxon>Ecdysozoa</taxon>
        <taxon>Arthropoda</taxon>
        <taxon>Hexapoda</taxon>
        <taxon>Insecta</taxon>
        <taxon>Pterygota</taxon>
        <taxon>Neoptera</taxon>
        <taxon>Endopterygota</taxon>
        <taxon>Hymenoptera</taxon>
        <taxon>Apocrita</taxon>
        <taxon>Proctotrupomorpha</taxon>
        <taxon>Chalcidoidea</taxon>
        <taxon>Trichogrammatidae</taxon>
        <taxon>Trichogramma</taxon>
    </lineage>
</organism>
<dbReference type="GO" id="GO:0030041">
    <property type="term" value="P:actin filament polymerization"/>
    <property type="evidence" value="ECO:0007669"/>
    <property type="project" value="InterPro"/>
</dbReference>
<dbReference type="OrthoDB" id="148331at2759"/>
<reference evidence="7 8" key="1">
    <citation type="submission" date="2020-02" db="EMBL/GenBank/DDBJ databases">
        <authorList>
            <person name="Ferguson B K."/>
        </authorList>
    </citation>
    <scope>NUCLEOTIDE SEQUENCE [LARGE SCALE GENOMIC DNA]</scope>
</reference>
<evidence type="ECO:0000256" key="4">
    <source>
        <dbReference type="ARBA" id="ARBA00023203"/>
    </source>
</evidence>
<keyword evidence="4" id="KW-0009">Actin-binding</keyword>
<dbReference type="AlphaFoldDB" id="A0A6H5IH36"/>
<name>A0A6H5IH36_9HYME</name>
<dbReference type="EMBL" id="CADCXV010000805">
    <property type="protein sequence ID" value="CAB0035937.1"/>
    <property type="molecule type" value="Genomic_DNA"/>
</dbReference>
<dbReference type="GO" id="GO:0005200">
    <property type="term" value="F:structural constituent of cytoskeleton"/>
    <property type="evidence" value="ECO:0007669"/>
    <property type="project" value="TreeGrafter"/>
</dbReference>
<dbReference type="PANTHER" id="PTHR12058:SF0">
    <property type="entry name" value="ACTIN-RELATED PROTEIN 2_3 COMPLEX SUBUNIT 2"/>
    <property type="match status" value="1"/>
</dbReference>
<evidence type="ECO:0000256" key="2">
    <source>
        <dbReference type="ARBA" id="ARBA00007192"/>
    </source>
</evidence>
<sequence length="401" mass="46177">MILLEINNRIIEEILTNKIKNALAGTKLESTDVMIADFDGVLFHISNLSKDKYKIRISALLKFYKQLQEHGADDLLKREYGSYLVEPEQGYSVTVMIDLENLPEDWEGLVKKIGLLKRHCFASIFEKYFDAQEKISENPEDENNIQSKAIIEYRDQEIIYVEAKSDRVTVVFSTIFKDVDDMVIGKMFLQELKEGRRASHTAPQVLFSHREPPLELQDVGPANNDCIGYITFGNILSELVPTLPPCPENGTQGAGELCAEQEHENEWLENEVVGMRLWQLVGIVLSILLAIVIMICCCVRFRIPRTKQEIEADYIRKKLTKSFRRELAKISDKEMQEDDMDLKKALERIQEFFNAAEIQENQEEIICEGPAKSFGSKFNAMFQGMRVRFQKNETPEFNTMI</sequence>
<evidence type="ECO:0000256" key="1">
    <source>
        <dbReference type="ARBA" id="ARBA00004245"/>
    </source>
</evidence>
<evidence type="ECO:0000256" key="6">
    <source>
        <dbReference type="SAM" id="Phobius"/>
    </source>
</evidence>
<dbReference type="GO" id="GO:0051015">
    <property type="term" value="F:actin filament binding"/>
    <property type="evidence" value="ECO:0007669"/>
    <property type="project" value="TreeGrafter"/>
</dbReference>
<dbReference type="Gene3D" id="3.30.1460.20">
    <property type="match status" value="2"/>
</dbReference>
<dbReference type="Proteomes" id="UP000479190">
    <property type="component" value="Unassembled WGS sequence"/>
</dbReference>
<dbReference type="Pfam" id="PF04045">
    <property type="entry name" value="P34-Arc"/>
    <property type="match status" value="1"/>
</dbReference>
<gene>
    <name evidence="7" type="ORF">TBRA_LOCUS7820</name>
</gene>
<dbReference type="InterPro" id="IPR034666">
    <property type="entry name" value="ARPC2/4"/>
</dbReference>